<comment type="similarity">
    <text evidence="2">Belongs to the metallo-dependent hydrolases superfamily. Hydantoinase/dihydropyrimidinase family.</text>
</comment>
<dbReference type="InterPro" id="IPR032466">
    <property type="entry name" value="Metal_Hydrolase"/>
</dbReference>
<evidence type="ECO:0000256" key="3">
    <source>
        <dbReference type="ARBA" id="ARBA00022723"/>
    </source>
</evidence>
<dbReference type="SUPFAM" id="SSF51556">
    <property type="entry name" value="Metallo-dependent hydrolases"/>
    <property type="match status" value="1"/>
</dbReference>
<evidence type="ECO:0000256" key="1">
    <source>
        <dbReference type="ARBA" id="ARBA00001947"/>
    </source>
</evidence>
<dbReference type="InterPro" id="IPR011778">
    <property type="entry name" value="Hydantoinase/dihydroPyrase"/>
</dbReference>
<feature type="modified residue" description="N6-carboxylysine" evidence="7">
    <location>
        <position position="154"/>
    </location>
</feature>
<dbReference type="CDD" id="cd01314">
    <property type="entry name" value="D-HYD"/>
    <property type="match status" value="1"/>
</dbReference>
<dbReference type="AlphaFoldDB" id="A0A6A6SM46"/>
<dbReference type="OrthoDB" id="1924787at2759"/>
<evidence type="ECO:0000256" key="6">
    <source>
        <dbReference type="ARBA" id="ARBA00039113"/>
    </source>
</evidence>
<feature type="domain" description="Amidohydrolase-related" evidence="8">
    <location>
        <begin position="325"/>
        <end position="476"/>
    </location>
</feature>
<evidence type="ECO:0000313" key="10">
    <source>
        <dbReference type="Proteomes" id="UP000799324"/>
    </source>
</evidence>
<dbReference type="EMBL" id="MU004527">
    <property type="protein sequence ID" value="KAF2648680.1"/>
    <property type="molecule type" value="Genomic_DNA"/>
</dbReference>
<keyword evidence="4" id="KW-0378">Hydrolase</keyword>
<dbReference type="GO" id="GO:0005737">
    <property type="term" value="C:cytoplasm"/>
    <property type="evidence" value="ECO:0007669"/>
    <property type="project" value="InterPro"/>
</dbReference>
<dbReference type="PANTHER" id="PTHR11647:SF1">
    <property type="entry name" value="COLLAPSIN RESPONSE MEDIATOR PROTEIN"/>
    <property type="match status" value="1"/>
</dbReference>
<evidence type="ECO:0000313" key="9">
    <source>
        <dbReference type="EMBL" id="KAF2648680.1"/>
    </source>
</evidence>
<comment type="cofactor">
    <cofactor evidence="1">
        <name>Zn(2+)</name>
        <dbReference type="ChEBI" id="CHEBI:29105"/>
    </cofactor>
</comment>
<dbReference type="PANTHER" id="PTHR11647">
    <property type="entry name" value="HYDRANTOINASE/DIHYDROPYRIMIDINASE FAMILY MEMBER"/>
    <property type="match status" value="1"/>
</dbReference>
<protein>
    <recommendedName>
        <fullName evidence="6">dihydropyrimidinase</fullName>
        <ecNumber evidence="6">3.5.2.2</ecNumber>
    </recommendedName>
</protein>
<evidence type="ECO:0000256" key="2">
    <source>
        <dbReference type="ARBA" id="ARBA00008829"/>
    </source>
</evidence>
<dbReference type="Pfam" id="PF01979">
    <property type="entry name" value="Amidohydro_1"/>
    <property type="match status" value="1"/>
</dbReference>
<dbReference type="Gene3D" id="3.20.20.140">
    <property type="entry name" value="Metal-dependent hydrolases"/>
    <property type="match status" value="1"/>
</dbReference>
<dbReference type="GO" id="GO:0046872">
    <property type="term" value="F:metal ion binding"/>
    <property type="evidence" value="ECO:0007669"/>
    <property type="project" value="UniProtKB-KW"/>
</dbReference>
<accession>A0A6A6SM46</accession>
<dbReference type="InterPro" id="IPR011059">
    <property type="entry name" value="Metal-dep_hydrolase_composite"/>
</dbReference>
<comment type="catalytic activity">
    <reaction evidence="5">
        <text>5,6-dihydrouracil + H2O = 3-(carbamoylamino)propanoate + H(+)</text>
        <dbReference type="Rhea" id="RHEA:16121"/>
        <dbReference type="ChEBI" id="CHEBI:11892"/>
        <dbReference type="ChEBI" id="CHEBI:15377"/>
        <dbReference type="ChEBI" id="CHEBI:15378"/>
        <dbReference type="ChEBI" id="CHEBI:15901"/>
        <dbReference type="EC" id="3.5.2.2"/>
    </reaction>
</comment>
<dbReference type="FunFam" id="3.20.20.140:FF:000174">
    <property type="entry name" value="Dihydropyrimidinase-related protein 2"/>
    <property type="match status" value="1"/>
</dbReference>
<gene>
    <name evidence="9" type="ORF">K491DRAFT_684499</name>
</gene>
<dbReference type="InterPro" id="IPR006680">
    <property type="entry name" value="Amidohydro-rel"/>
</dbReference>
<evidence type="ECO:0000256" key="4">
    <source>
        <dbReference type="ARBA" id="ARBA00022801"/>
    </source>
</evidence>
<dbReference type="Proteomes" id="UP000799324">
    <property type="component" value="Unassembled WGS sequence"/>
</dbReference>
<evidence type="ECO:0000256" key="7">
    <source>
        <dbReference type="PIRSR" id="PIRSR611778-50"/>
    </source>
</evidence>
<sequence length="516" mass="57240">MDFDLVIKNGIIVNAADTIAGQDIGVRNGKIACIGLDLPVSEASKVIDAEGAFITPGGVDSHVHIEQWNTPTGDTWVTGSRSAVCGGTTTVVAFASQHKNDESVLPVVSDYMALAENRSSCDYGIHLIMTNPTPKIVNEELPFLVQEHGITSVKLYMTYDAMKLRDREILDIMVATRRLGMTSTYLLPICVMHHFHVLPRNLTDLRPSPSAMVHAENHDMIDLIIETLEARGQTDPYYHAIARPQIAEAEATYRAISLSEMMDTPILLVHVSSQVAAKHIRDAQTRLLPIYGETCPQYLYLLSSRLKGDNFEGAKCVCSPPLREKPEDLDQMWTAIANGTFTTFSSDHAASKFGLEGGKRLGLINGRPFFSKIPNGLPGLETRLPLLYKGVQEGRITINDYVRVACSNPAKLYGLNTKGAIMPGFDADFTIWYPEGKMRAFELTNDMLHHDIDYSPFEGMTFTNWPRYTILRGQTVWNRDEGGFLAKQDQGSYVKRGGSSLLGSRNVFINEWRPPV</sequence>
<keyword evidence="3" id="KW-0479">Metal-binding</keyword>
<organism evidence="9 10">
    <name type="scientific">Lophiostoma macrostomum CBS 122681</name>
    <dbReference type="NCBI Taxonomy" id="1314788"/>
    <lineage>
        <taxon>Eukaryota</taxon>
        <taxon>Fungi</taxon>
        <taxon>Dikarya</taxon>
        <taxon>Ascomycota</taxon>
        <taxon>Pezizomycotina</taxon>
        <taxon>Dothideomycetes</taxon>
        <taxon>Pleosporomycetidae</taxon>
        <taxon>Pleosporales</taxon>
        <taxon>Lophiostomataceae</taxon>
        <taxon>Lophiostoma</taxon>
    </lineage>
</organism>
<evidence type="ECO:0000256" key="5">
    <source>
        <dbReference type="ARBA" id="ARBA00036696"/>
    </source>
</evidence>
<name>A0A6A6SM46_9PLEO</name>
<dbReference type="InterPro" id="IPR050378">
    <property type="entry name" value="Metallo-dep_Hydrolases_sf"/>
</dbReference>
<dbReference type="GO" id="GO:0004157">
    <property type="term" value="F:dihydropyrimidinase activity"/>
    <property type="evidence" value="ECO:0007669"/>
    <property type="project" value="UniProtKB-EC"/>
</dbReference>
<dbReference type="EC" id="3.5.2.2" evidence="6"/>
<comment type="PTM">
    <text evidence="7">Carbamylation allows a single lysine to coordinate two divalent metal cations.</text>
</comment>
<proteinExistence type="inferred from homology"/>
<keyword evidence="10" id="KW-1185">Reference proteome</keyword>
<reference evidence="9" key="1">
    <citation type="journal article" date="2020" name="Stud. Mycol.">
        <title>101 Dothideomycetes genomes: a test case for predicting lifestyles and emergence of pathogens.</title>
        <authorList>
            <person name="Haridas S."/>
            <person name="Albert R."/>
            <person name="Binder M."/>
            <person name="Bloem J."/>
            <person name="Labutti K."/>
            <person name="Salamov A."/>
            <person name="Andreopoulos B."/>
            <person name="Baker S."/>
            <person name="Barry K."/>
            <person name="Bills G."/>
            <person name="Bluhm B."/>
            <person name="Cannon C."/>
            <person name="Castanera R."/>
            <person name="Culley D."/>
            <person name="Daum C."/>
            <person name="Ezra D."/>
            <person name="Gonzalez J."/>
            <person name="Henrissat B."/>
            <person name="Kuo A."/>
            <person name="Liang C."/>
            <person name="Lipzen A."/>
            <person name="Lutzoni F."/>
            <person name="Magnuson J."/>
            <person name="Mondo S."/>
            <person name="Nolan M."/>
            <person name="Ohm R."/>
            <person name="Pangilinan J."/>
            <person name="Park H.-J."/>
            <person name="Ramirez L."/>
            <person name="Alfaro M."/>
            <person name="Sun H."/>
            <person name="Tritt A."/>
            <person name="Yoshinaga Y."/>
            <person name="Zwiers L.-H."/>
            <person name="Turgeon B."/>
            <person name="Goodwin S."/>
            <person name="Spatafora J."/>
            <person name="Crous P."/>
            <person name="Grigoriev I."/>
        </authorList>
    </citation>
    <scope>NUCLEOTIDE SEQUENCE</scope>
    <source>
        <strain evidence="9">CBS 122681</strain>
    </source>
</reference>
<evidence type="ECO:0000259" key="8">
    <source>
        <dbReference type="Pfam" id="PF01979"/>
    </source>
</evidence>
<dbReference type="SUPFAM" id="SSF51338">
    <property type="entry name" value="Composite domain of metallo-dependent hydrolases"/>
    <property type="match status" value="1"/>
</dbReference>